<accession>A0A915E9H0</accession>
<feature type="domain" description="PPM-type phosphatase" evidence="6">
    <location>
        <begin position="27"/>
        <end position="277"/>
    </location>
</feature>
<organism evidence="7 8">
    <name type="scientific">Ditylenchus dipsaci</name>
    <dbReference type="NCBI Taxonomy" id="166011"/>
    <lineage>
        <taxon>Eukaryota</taxon>
        <taxon>Metazoa</taxon>
        <taxon>Ecdysozoa</taxon>
        <taxon>Nematoda</taxon>
        <taxon>Chromadorea</taxon>
        <taxon>Rhabditida</taxon>
        <taxon>Tylenchina</taxon>
        <taxon>Tylenchomorpha</taxon>
        <taxon>Sphaerularioidea</taxon>
        <taxon>Anguinidae</taxon>
        <taxon>Anguininae</taxon>
        <taxon>Ditylenchus</taxon>
    </lineage>
</organism>
<dbReference type="WBParaSite" id="jg4280">
    <property type="protein sequence ID" value="jg4280"/>
    <property type="gene ID" value="jg4280"/>
</dbReference>
<proteinExistence type="inferred from homology"/>
<dbReference type="Pfam" id="PF00481">
    <property type="entry name" value="PP2C"/>
    <property type="match status" value="2"/>
</dbReference>
<keyword evidence="3 4" id="KW-0904">Protein phosphatase</keyword>
<dbReference type="PROSITE" id="PS01032">
    <property type="entry name" value="PPM_1"/>
    <property type="match status" value="1"/>
</dbReference>
<dbReference type="Gene3D" id="3.60.40.10">
    <property type="entry name" value="PPM-type phosphatase domain"/>
    <property type="match status" value="2"/>
</dbReference>
<dbReference type="Proteomes" id="UP000887574">
    <property type="component" value="Unplaced"/>
</dbReference>
<dbReference type="GO" id="GO:0004722">
    <property type="term" value="F:protein serine/threonine phosphatase activity"/>
    <property type="evidence" value="ECO:0007669"/>
    <property type="project" value="InterPro"/>
</dbReference>
<name>A0A915E9H0_9BILA</name>
<keyword evidence="2 4" id="KW-0378">Hydrolase</keyword>
<keyword evidence="1" id="KW-0479">Metal-binding</keyword>
<keyword evidence="7" id="KW-1185">Reference proteome</keyword>
<reference evidence="8" key="1">
    <citation type="submission" date="2022-11" db="UniProtKB">
        <authorList>
            <consortium name="WormBaseParasite"/>
        </authorList>
    </citation>
    <scope>IDENTIFICATION</scope>
</reference>
<dbReference type="GO" id="GO:0046872">
    <property type="term" value="F:metal ion binding"/>
    <property type="evidence" value="ECO:0007669"/>
    <property type="project" value="UniProtKB-KW"/>
</dbReference>
<evidence type="ECO:0000256" key="2">
    <source>
        <dbReference type="ARBA" id="ARBA00022801"/>
    </source>
</evidence>
<dbReference type="PROSITE" id="PS51746">
    <property type="entry name" value="PPM_2"/>
    <property type="match status" value="1"/>
</dbReference>
<feature type="compositionally biased region" description="Polar residues" evidence="5">
    <location>
        <begin position="140"/>
        <end position="149"/>
    </location>
</feature>
<dbReference type="InterPro" id="IPR036457">
    <property type="entry name" value="PPM-type-like_dom_sf"/>
</dbReference>
<dbReference type="PANTHER" id="PTHR47992">
    <property type="entry name" value="PROTEIN PHOSPHATASE"/>
    <property type="match status" value="1"/>
</dbReference>
<evidence type="ECO:0000256" key="4">
    <source>
        <dbReference type="RuleBase" id="RU003465"/>
    </source>
</evidence>
<dbReference type="InterPro" id="IPR001932">
    <property type="entry name" value="PPM-type_phosphatase-like_dom"/>
</dbReference>
<dbReference type="CDD" id="cd00143">
    <property type="entry name" value="PP2Cc"/>
    <property type="match status" value="1"/>
</dbReference>
<evidence type="ECO:0000256" key="3">
    <source>
        <dbReference type="ARBA" id="ARBA00022912"/>
    </source>
</evidence>
<dbReference type="AlphaFoldDB" id="A0A915E9H0"/>
<feature type="region of interest" description="Disordered" evidence="5">
    <location>
        <begin position="125"/>
        <end position="149"/>
    </location>
</feature>
<dbReference type="SUPFAM" id="SSF81606">
    <property type="entry name" value="PP2C-like"/>
    <property type="match status" value="1"/>
</dbReference>
<comment type="similarity">
    <text evidence="4">Belongs to the PP2C family.</text>
</comment>
<evidence type="ECO:0000259" key="6">
    <source>
        <dbReference type="PROSITE" id="PS51746"/>
    </source>
</evidence>
<feature type="compositionally biased region" description="Basic and acidic residues" evidence="5">
    <location>
        <begin position="125"/>
        <end position="139"/>
    </location>
</feature>
<dbReference type="SMART" id="SM00332">
    <property type="entry name" value="PP2Cc"/>
    <property type="match status" value="1"/>
</dbReference>
<evidence type="ECO:0000256" key="5">
    <source>
        <dbReference type="SAM" id="MobiDB-lite"/>
    </source>
</evidence>
<dbReference type="InterPro" id="IPR000222">
    <property type="entry name" value="PP2C_BS"/>
</dbReference>
<evidence type="ECO:0000313" key="8">
    <source>
        <dbReference type="WBParaSite" id="jg4280"/>
    </source>
</evidence>
<evidence type="ECO:0000256" key="1">
    <source>
        <dbReference type="ARBA" id="ARBA00022723"/>
    </source>
</evidence>
<sequence>MGAFLDHPKIKKENRDGGGNNAKLPYKWAASWMQGWRIDMEDAHFMHDSIPKFSNWSFFAVFDGHAGSGAAEYSEKNLLNTISETDEFKRQLSSRKDTTQALSEEELALVKSGLTKGFLKLDSDLQTKHEDGKQERERSGTTAVSPYSPSSHHILQFRRLQGSAMSKNYDPTSQRSLAVSRAFGDFEYKTVTGLPQNKQLVSPEPDVYVFERKPEEDEFVVLACDGVYDVLENDELCEIVRSRLLVCKELKEVTDQVLDICLSKGSRDNMTMILIAFDQAPKFDVEQFDEEFKWRENVKVKIEEYLERPDVKELEIVDAECVQNYLKEKAELDTSKPGGMHLCRPLIHAALERRPVPAGQAQTNEVDMS</sequence>
<evidence type="ECO:0000313" key="7">
    <source>
        <dbReference type="Proteomes" id="UP000887574"/>
    </source>
</evidence>
<protein>
    <submittedName>
        <fullName evidence="8">PPM-type phosphatase domain-containing protein</fullName>
    </submittedName>
</protein>
<dbReference type="InterPro" id="IPR015655">
    <property type="entry name" value="PP2C"/>
</dbReference>